<dbReference type="GO" id="GO:0003677">
    <property type="term" value="F:DNA binding"/>
    <property type="evidence" value="ECO:0007669"/>
    <property type="project" value="InterPro"/>
</dbReference>
<dbReference type="Proteomes" id="UP000236723">
    <property type="component" value="Unassembled WGS sequence"/>
</dbReference>
<evidence type="ECO:0000259" key="1">
    <source>
        <dbReference type="PROSITE" id="PS50943"/>
    </source>
</evidence>
<dbReference type="EMBL" id="FNVO01000001">
    <property type="protein sequence ID" value="SEF57906.1"/>
    <property type="molecule type" value="Genomic_DNA"/>
</dbReference>
<name>A0A1H5T532_9ACTN</name>
<organism evidence="2 3">
    <name type="scientific">Thermomonospora echinospora</name>
    <dbReference type="NCBI Taxonomy" id="1992"/>
    <lineage>
        <taxon>Bacteria</taxon>
        <taxon>Bacillati</taxon>
        <taxon>Actinomycetota</taxon>
        <taxon>Actinomycetes</taxon>
        <taxon>Streptosporangiales</taxon>
        <taxon>Thermomonosporaceae</taxon>
        <taxon>Thermomonospora</taxon>
    </lineage>
</organism>
<dbReference type="PROSITE" id="PS50943">
    <property type="entry name" value="HTH_CROC1"/>
    <property type="match status" value="1"/>
</dbReference>
<accession>A0A1H5T532</accession>
<reference evidence="3" key="1">
    <citation type="submission" date="2016-10" db="EMBL/GenBank/DDBJ databases">
        <authorList>
            <person name="Varghese N."/>
            <person name="Submissions S."/>
        </authorList>
    </citation>
    <scope>NUCLEOTIDE SEQUENCE [LARGE SCALE GENOMIC DNA]</scope>
    <source>
        <strain evidence="3">DSM 43163</strain>
    </source>
</reference>
<dbReference type="Pfam" id="PF13560">
    <property type="entry name" value="HTH_31"/>
    <property type="match status" value="1"/>
</dbReference>
<dbReference type="InterPro" id="IPR010982">
    <property type="entry name" value="Lambda_DNA-bd_dom_sf"/>
</dbReference>
<protein>
    <submittedName>
        <fullName evidence="2">Helix-turn-helix domain-containing protein</fullName>
    </submittedName>
</protein>
<dbReference type="InterPro" id="IPR043917">
    <property type="entry name" value="DUF5753"/>
</dbReference>
<dbReference type="RefSeq" id="WP_103935915.1">
    <property type="nucleotide sequence ID" value="NZ_FNVO01000001.1"/>
</dbReference>
<dbReference type="CDD" id="cd00093">
    <property type="entry name" value="HTH_XRE"/>
    <property type="match status" value="1"/>
</dbReference>
<dbReference type="AlphaFoldDB" id="A0A1H5T532"/>
<evidence type="ECO:0000313" key="3">
    <source>
        <dbReference type="Proteomes" id="UP000236723"/>
    </source>
</evidence>
<proteinExistence type="predicted"/>
<dbReference type="InterPro" id="IPR001387">
    <property type="entry name" value="Cro/C1-type_HTH"/>
</dbReference>
<gene>
    <name evidence="2" type="ORF">SAMN04489712_101487</name>
</gene>
<dbReference type="OrthoDB" id="5177725at2"/>
<keyword evidence="3" id="KW-1185">Reference proteome</keyword>
<dbReference type="SUPFAM" id="SSF47413">
    <property type="entry name" value="lambda repressor-like DNA-binding domains"/>
    <property type="match status" value="1"/>
</dbReference>
<sequence length="293" mass="33418">MTSPYVRRRRLAVELRKLREERDLTTDELARLVFQSRPKISKLENAQIRPDLAEVVTILQALEVTGRRYDRLFKLAHSAARKSWWDRFGNAMGDRQRLYADLESGAKTIRSYNQTGIPAVLQTPELIAALIELDLAAGPVDYRPERMTEARTRRQQHLLNPDGPAYESVLDECVIYRLGVPRPVMSAQLRHLVKVVSTEQRITIRVLRYDAHLVGELLPKSSFSLYGFPEKADPPMAVVDTGTTDLILTERRAVKRYTRHYDLLRKAALSPAESLAFLSQVAEQLNDGTERSP</sequence>
<evidence type="ECO:0000313" key="2">
    <source>
        <dbReference type="EMBL" id="SEF57906.1"/>
    </source>
</evidence>
<dbReference type="Pfam" id="PF19054">
    <property type="entry name" value="DUF5753"/>
    <property type="match status" value="1"/>
</dbReference>
<dbReference type="Gene3D" id="1.10.260.40">
    <property type="entry name" value="lambda repressor-like DNA-binding domains"/>
    <property type="match status" value="1"/>
</dbReference>
<dbReference type="SMART" id="SM00530">
    <property type="entry name" value="HTH_XRE"/>
    <property type="match status" value="1"/>
</dbReference>
<feature type="domain" description="HTH cro/C1-type" evidence="1">
    <location>
        <begin position="15"/>
        <end position="69"/>
    </location>
</feature>